<feature type="transmembrane region" description="Helical" evidence="8">
    <location>
        <begin position="67"/>
        <end position="87"/>
    </location>
</feature>
<keyword evidence="3 7" id="KW-0813">Transport</keyword>
<feature type="transmembrane region" description="Helical" evidence="8">
    <location>
        <begin position="99"/>
        <end position="117"/>
    </location>
</feature>
<dbReference type="GO" id="GO:0005366">
    <property type="term" value="F:myo-inositol:proton symporter activity"/>
    <property type="evidence" value="ECO:0007669"/>
    <property type="project" value="TreeGrafter"/>
</dbReference>
<feature type="domain" description="Major facilitator superfamily (MFS) profile" evidence="9">
    <location>
        <begin position="30"/>
        <end position="544"/>
    </location>
</feature>
<dbReference type="FunFam" id="1.20.1250.20:FF:000121">
    <property type="entry name" value="Probable inositol transporter 2"/>
    <property type="match status" value="1"/>
</dbReference>
<feature type="transmembrane region" description="Helical" evidence="8">
    <location>
        <begin position="27"/>
        <end position="55"/>
    </location>
</feature>
<dbReference type="GO" id="GO:0016020">
    <property type="term" value="C:membrane"/>
    <property type="evidence" value="ECO:0007669"/>
    <property type="project" value="UniProtKB-SubCell"/>
</dbReference>
<evidence type="ECO:0000259" key="9">
    <source>
        <dbReference type="PROSITE" id="PS50850"/>
    </source>
</evidence>
<keyword evidence="5 8" id="KW-1133">Transmembrane helix</keyword>
<evidence type="ECO:0000256" key="1">
    <source>
        <dbReference type="ARBA" id="ARBA00004141"/>
    </source>
</evidence>
<dbReference type="InterPro" id="IPR005828">
    <property type="entry name" value="MFS_sugar_transport-like"/>
</dbReference>
<dbReference type="InterPro" id="IPR005829">
    <property type="entry name" value="Sugar_transporter_CS"/>
</dbReference>
<accession>A0AAN7FTL7</accession>
<evidence type="ECO:0000313" key="11">
    <source>
        <dbReference type="Proteomes" id="UP001324115"/>
    </source>
</evidence>
<evidence type="ECO:0000256" key="5">
    <source>
        <dbReference type="ARBA" id="ARBA00022989"/>
    </source>
</evidence>
<comment type="caution">
    <text evidence="10">The sequence shown here is derived from an EMBL/GenBank/DDBJ whole genome shotgun (WGS) entry which is preliminary data.</text>
</comment>
<keyword evidence="11" id="KW-1185">Reference proteome</keyword>
<evidence type="ECO:0000256" key="4">
    <source>
        <dbReference type="ARBA" id="ARBA00022692"/>
    </source>
</evidence>
<evidence type="ECO:0000256" key="8">
    <source>
        <dbReference type="SAM" id="Phobius"/>
    </source>
</evidence>
<dbReference type="SUPFAM" id="SSF103473">
    <property type="entry name" value="MFS general substrate transporter"/>
    <property type="match status" value="1"/>
</dbReference>
<feature type="transmembrane region" description="Helical" evidence="8">
    <location>
        <begin position="277"/>
        <end position="301"/>
    </location>
</feature>
<feature type="transmembrane region" description="Helical" evidence="8">
    <location>
        <begin position="344"/>
        <end position="364"/>
    </location>
</feature>
<feature type="transmembrane region" description="Helical" evidence="8">
    <location>
        <begin position="157"/>
        <end position="179"/>
    </location>
</feature>
<feature type="transmembrane region" description="Helical" evidence="8">
    <location>
        <begin position="489"/>
        <end position="510"/>
    </location>
</feature>
<evidence type="ECO:0000256" key="6">
    <source>
        <dbReference type="ARBA" id="ARBA00023136"/>
    </source>
</evidence>
<reference evidence="10 11" key="1">
    <citation type="journal article" date="2023" name="G3 (Bethesda)">
        <title>A haplotype-resolved chromosome-scale genome for Quercus rubra L. provides insights into the genetics of adaptive traits for red oak species.</title>
        <authorList>
            <person name="Kapoor B."/>
            <person name="Jenkins J."/>
            <person name="Schmutz J."/>
            <person name="Zhebentyayeva T."/>
            <person name="Kuelheim C."/>
            <person name="Coggeshall M."/>
            <person name="Heim C."/>
            <person name="Lasky J.R."/>
            <person name="Leites L."/>
            <person name="Islam-Faridi N."/>
            <person name="Romero-Severson J."/>
            <person name="DeLeo V.L."/>
            <person name="Lucas S.M."/>
            <person name="Lazic D."/>
            <person name="Gailing O."/>
            <person name="Carlson J."/>
            <person name="Staton M."/>
        </authorList>
    </citation>
    <scope>NUCLEOTIDE SEQUENCE [LARGE SCALE GENOMIC DNA]</scope>
    <source>
        <strain evidence="10">Pseudo-F2</strain>
    </source>
</reference>
<dbReference type="NCBIfam" id="TIGR00879">
    <property type="entry name" value="SP"/>
    <property type="match status" value="1"/>
</dbReference>
<proteinExistence type="inferred from homology"/>
<dbReference type="Proteomes" id="UP001324115">
    <property type="component" value="Unassembled WGS sequence"/>
</dbReference>
<evidence type="ECO:0000313" key="10">
    <source>
        <dbReference type="EMBL" id="KAK4596676.1"/>
    </source>
</evidence>
<dbReference type="PROSITE" id="PS00217">
    <property type="entry name" value="SUGAR_TRANSPORT_2"/>
    <property type="match status" value="1"/>
</dbReference>
<dbReference type="PANTHER" id="PTHR48020">
    <property type="entry name" value="PROTON MYO-INOSITOL COTRANSPORTER"/>
    <property type="match status" value="1"/>
</dbReference>
<organism evidence="10 11">
    <name type="scientific">Quercus rubra</name>
    <name type="common">Northern red oak</name>
    <name type="synonym">Quercus borealis</name>
    <dbReference type="NCBI Taxonomy" id="3512"/>
    <lineage>
        <taxon>Eukaryota</taxon>
        <taxon>Viridiplantae</taxon>
        <taxon>Streptophyta</taxon>
        <taxon>Embryophyta</taxon>
        <taxon>Tracheophyta</taxon>
        <taxon>Spermatophyta</taxon>
        <taxon>Magnoliopsida</taxon>
        <taxon>eudicotyledons</taxon>
        <taxon>Gunneridae</taxon>
        <taxon>Pentapetalae</taxon>
        <taxon>rosids</taxon>
        <taxon>fabids</taxon>
        <taxon>Fagales</taxon>
        <taxon>Fagaceae</taxon>
        <taxon>Quercus</taxon>
    </lineage>
</organism>
<dbReference type="Pfam" id="PF00083">
    <property type="entry name" value="Sugar_tr"/>
    <property type="match status" value="2"/>
</dbReference>
<evidence type="ECO:0000256" key="7">
    <source>
        <dbReference type="RuleBase" id="RU003346"/>
    </source>
</evidence>
<comment type="subcellular location">
    <subcellularLocation>
        <location evidence="1">Membrane</location>
        <topology evidence="1">Multi-pass membrane protein</topology>
    </subcellularLocation>
</comment>
<feature type="transmembrane region" description="Helical" evidence="8">
    <location>
        <begin position="451"/>
        <end position="477"/>
    </location>
</feature>
<dbReference type="Gene3D" id="1.20.1250.20">
    <property type="entry name" value="MFS general substrate transporter like domains"/>
    <property type="match status" value="2"/>
</dbReference>
<feature type="transmembrane region" description="Helical" evidence="8">
    <location>
        <begin position="123"/>
        <end position="145"/>
    </location>
</feature>
<dbReference type="PROSITE" id="PS00216">
    <property type="entry name" value="SUGAR_TRANSPORT_1"/>
    <property type="match status" value="1"/>
</dbReference>
<dbReference type="InterPro" id="IPR050814">
    <property type="entry name" value="Myo-inositol_Transporter"/>
</dbReference>
<dbReference type="PROSITE" id="PS50850">
    <property type="entry name" value="MFS"/>
    <property type="match status" value="1"/>
</dbReference>
<feature type="transmembrane region" description="Helical" evidence="8">
    <location>
        <begin position="522"/>
        <end position="540"/>
    </location>
</feature>
<evidence type="ECO:0000256" key="3">
    <source>
        <dbReference type="ARBA" id="ARBA00022448"/>
    </source>
</evidence>
<dbReference type="InterPro" id="IPR003663">
    <property type="entry name" value="Sugar/inositol_transpt"/>
</dbReference>
<protein>
    <recommendedName>
        <fullName evidence="9">Major facilitator superfamily (MFS) profile domain-containing protein</fullName>
    </recommendedName>
</protein>
<feature type="transmembrane region" description="Helical" evidence="8">
    <location>
        <begin position="313"/>
        <end position="337"/>
    </location>
</feature>
<feature type="transmembrane region" description="Helical" evidence="8">
    <location>
        <begin position="185"/>
        <end position="207"/>
    </location>
</feature>
<keyword evidence="4 8" id="KW-0812">Transmembrane</keyword>
<dbReference type="InterPro" id="IPR020846">
    <property type="entry name" value="MFS_dom"/>
</dbReference>
<keyword evidence="6 8" id="KW-0472">Membrane</keyword>
<gene>
    <name evidence="10" type="ORF">RGQ29_014629</name>
</gene>
<comment type="similarity">
    <text evidence="2 7">Belongs to the major facilitator superfamily. Sugar transporter (TC 2.A.1.1) family.</text>
</comment>
<dbReference type="PRINTS" id="PR00171">
    <property type="entry name" value="SUGRTRNSPORT"/>
</dbReference>
<dbReference type="PANTHER" id="PTHR48020:SF24">
    <property type="entry name" value="INOSITOL TRANSPORTER 4"/>
    <property type="match status" value="1"/>
</dbReference>
<sequence length="576" mass="62674">MVEGGVVSVSKTEFSEFFRTTWKTPHILRLAMTAGIGGLLFGYDTGVISGAMLYIRDDFRSVDKNTWLQELIVSTAVGAAIFGAAIGAWMNDSLGRKKAILAADVLFFVGAVVMAAAPAPWVIVIGRVFVGLGVGMASMTAPLYISESAPTRIRGALISMNGILITFGQFVSYCINLAFTSVPGTWRWMLGVAGIPPVVQFILMLSLPETPRWLYKNNQIEKATEGLKTIYPADEVGEQLQHLKQSIEEDEANEAAIGNNLITKFRSAMKHPEVRRALAAGIAVQVVQQFVGINSVMYYAPTIMQLAGYASKTVAMGLSLVTTGLNTLGSFISLLVVDRFGRRRLMLVSLVLIVVGLVSLGVVFNVSSQNAPHINSFESTHFGNNTICEKYTSNPDSSSWNCMGCLKQKCGFCAASDEFDPGACLDNEKDVGKMCKNEHRVWYDKGCPSKLGLLAVILLAFYIIVYSPGMGTAPWIVNAEIYPLRFRGFGGGVAAMSNWSANLVVSMTFLTLTENLGSWGTFLLYGGFSAIGFVVIYFLVPETKGVSLEEIEKVLRKGFRPWPLKQIDDDDAKPVK</sequence>
<dbReference type="InterPro" id="IPR036259">
    <property type="entry name" value="MFS_trans_sf"/>
</dbReference>
<dbReference type="EMBL" id="JAXUIC010000003">
    <property type="protein sequence ID" value="KAK4596676.1"/>
    <property type="molecule type" value="Genomic_DNA"/>
</dbReference>
<dbReference type="AlphaFoldDB" id="A0AAN7FTL7"/>
<name>A0AAN7FTL7_QUERU</name>
<evidence type="ECO:0000256" key="2">
    <source>
        <dbReference type="ARBA" id="ARBA00010992"/>
    </source>
</evidence>